<keyword evidence="2" id="KW-0687">Ribonucleoprotein</keyword>
<dbReference type="PANTHER" id="PTHR34678">
    <property type="entry name" value="50S RIBOSOMAL PROTEIN 5, CHLOROPLASTIC"/>
    <property type="match status" value="1"/>
</dbReference>
<dbReference type="AlphaFoldDB" id="A0A0A0YMR7"/>
<keyword evidence="2" id="KW-0689">Ribosomal protein</keyword>
<dbReference type="CDD" id="cd23709">
    <property type="entry name" value="Psrp5_CTD"/>
    <property type="match status" value="1"/>
</dbReference>
<dbReference type="InterPro" id="IPR040307">
    <property type="entry name" value="Ribosomal_cL37"/>
</dbReference>
<dbReference type="PANTHER" id="PTHR34678:SF1">
    <property type="entry name" value="LARGE RIBOSOMAL SUBUNIT PROTEIN CL37"/>
    <property type="match status" value="1"/>
</dbReference>
<feature type="region of interest" description="Disordered" evidence="1">
    <location>
        <begin position="76"/>
        <end position="104"/>
    </location>
</feature>
<dbReference type="EMBL" id="KM371233">
    <property type="protein sequence ID" value="AIX10941.1"/>
    <property type="molecule type" value="mRNA"/>
</dbReference>
<reference evidence="2" key="1">
    <citation type="submission" date="2014-08" db="EMBL/GenBank/DDBJ databases">
        <authorList>
            <person name="Gao L."/>
            <person name="Li H.M."/>
            <person name="Zhu B.Y."/>
        </authorList>
    </citation>
    <scope>NUCLEOTIDE SEQUENCE</scope>
    <source>
        <tissue evidence="2">Leaves</tissue>
    </source>
</reference>
<accession>A0A0A0YMR7</accession>
<dbReference type="GO" id="GO:0005840">
    <property type="term" value="C:ribosome"/>
    <property type="evidence" value="ECO:0007669"/>
    <property type="project" value="UniProtKB-KW"/>
</dbReference>
<dbReference type="GO" id="GO:0009535">
    <property type="term" value="C:chloroplast thylakoid membrane"/>
    <property type="evidence" value="ECO:0007669"/>
    <property type="project" value="TreeGrafter"/>
</dbReference>
<feature type="region of interest" description="Disordered" evidence="1">
    <location>
        <begin position="131"/>
        <end position="154"/>
    </location>
</feature>
<name>A0A0A0YMR7_GARJA</name>
<protein>
    <submittedName>
        <fullName evidence="2">Putative 50S ribosomal protein 5</fullName>
    </submittedName>
</protein>
<organism evidence="2">
    <name type="scientific">Gardenia jasminoides</name>
    <name type="common">Cape jasmine</name>
    <name type="synonym">Gardenia augusta</name>
    <dbReference type="NCBI Taxonomy" id="114476"/>
    <lineage>
        <taxon>Eukaryota</taxon>
        <taxon>Viridiplantae</taxon>
        <taxon>Streptophyta</taxon>
        <taxon>Embryophyta</taxon>
        <taxon>Tracheophyta</taxon>
        <taxon>Spermatophyta</taxon>
        <taxon>Magnoliopsida</taxon>
        <taxon>eudicotyledons</taxon>
        <taxon>Gunneridae</taxon>
        <taxon>Pentapetalae</taxon>
        <taxon>asterids</taxon>
        <taxon>lamiids</taxon>
        <taxon>Gentianales</taxon>
        <taxon>Rubiaceae</taxon>
        <taxon>Ixoroideae</taxon>
        <taxon>Gardenieae complex</taxon>
        <taxon>Gardenieae - Pavetteae clade</taxon>
        <taxon>Gardenieae</taxon>
        <taxon>Gardenia</taxon>
    </lineage>
</organism>
<sequence length="154" mass="17092">MASLLQVSAPSTITTIPVLLSGLSSSSPPSLAFALASSRLSRLGNNPLAAFPKLYVGYSIQPPFLLNERRALLAKASAEGANSDGPEPPSESEEEDVPIQNLPLESKLQQKLEQKMRMKLAKKIRLRRKKLVRKRRLRKKGRWPPSKLKKNKNV</sequence>
<proteinExistence type="evidence at transcript level"/>
<evidence type="ECO:0000256" key="1">
    <source>
        <dbReference type="SAM" id="MobiDB-lite"/>
    </source>
</evidence>
<evidence type="ECO:0000313" key="2">
    <source>
        <dbReference type="EMBL" id="AIX10941.1"/>
    </source>
</evidence>
<dbReference type="GO" id="GO:0032544">
    <property type="term" value="P:plastid translation"/>
    <property type="evidence" value="ECO:0007669"/>
    <property type="project" value="TreeGrafter"/>
</dbReference>